<protein>
    <submittedName>
        <fullName evidence="1">Uncharacterized protein</fullName>
    </submittedName>
</protein>
<dbReference type="AlphaFoldDB" id="A0A9J6ER56"/>
<reference evidence="1" key="2">
    <citation type="submission" date="2021-09" db="EMBL/GenBank/DDBJ databases">
        <authorList>
            <person name="Jia N."/>
            <person name="Wang J."/>
            <person name="Shi W."/>
            <person name="Du L."/>
            <person name="Sun Y."/>
            <person name="Zhan W."/>
            <person name="Jiang J."/>
            <person name="Wang Q."/>
            <person name="Zhang B."/>
            <person name="Ji P."/>
            <person name="Sakyi L.B."/>
            <person name="Cui X."/>
            <person name="Yuan T."/>
            <person name="Jiang B."/>
            <person name="Yang W."/>
            <person name="Lam T.T.-Y."/>
            <person name="Chang Q."/>
            <person name="Ding S."/>
            <person name="Wang X."/>
            <person name="Zhu J."/>
            <person name="Ruan X."/>
            <person name="Zhao L."/>
            <person name="Wei J."/>
            <person name="Que T."/>
            <person name="Du C."/>
            <person name="Cheng J."/>
            <person name="Dai P."/>
            <person name="Han X."/>
            <person name="Huang E."/>
            <person name="Gao Y."/>
            <person name="Liu J."/>
            <person name="Shao H."/>
            <person name="Ye R."/>
            <person name="Li L."/>
            <person name="Wei W."/>
            <person name="Wang X."/>
            <person name="Wang C."/>
            <person name="Huo Q."/>
            <person name="Li W."/>
            <person name="Guo W."/>
            <person name="Chen H."/>
            <person name="Chen S."/>
            <person name="Zhou L."/>
            <person name="Zhou L."/>
            <person name="Ni X."/>
            <person name="Tian J."/>
            <person name="Zhou Y."/>
            <person name="Sheng Y."/>
            <person name="Liu T."/>
            <person name="Pan Y."/>
            <person name="Xia L."/>
            <person name="Li J."/>
            <person name="Zhao F."/>
            <person name="Cao W."/>
        </authorList>
    </citation>
    <scope>NUCLEOTIDE SEQUENCE</scope>
    <source>
        <strain evidence="1">Rmic-2018</strain>
        <tissue evidence="1">Larvae</tissue>
    </source>
</reference>
<reference evidence="1" key="1">
    <citation type="journal article" date="2020" name="Cell">
        <title>Large-Scale Comparative Analyses of Tick Genomes Elucidate Their Genetic Diversity and Vector Capacities.</title>
        <authorList>
            <consortium name="Tick Genome and Microbiome Consortium (TIGMIC)"/>
            <person name="Jia N."/>
            <person name="Wang J."/>
            <person name="Shi W."/>
            <person name="Du L."/>
            <person name="Sun Y."/>
            <person name="Zhan W."/>
            <person name="Jiang J.F."/>
            <person name="Wang Q."/>
            <person name="Zhang B."/>
            <person name="Ji P."/>
            <person name="Bell-Sakyi L."/>
            <person name="Cui X.M."/>
            <person name="Yuan T.T."/>
            <person name="Jiang B.G."/>
            <person name="Yang W.F."/>
            <person name="Lam T.T."/>
            <person name="Chang Q.C."/>
            <person name="Ding S.J."/>
            <person name="Wang X.J."/>
            <person name="Zhu J.G."/>
            <person name="Ruan X.D."/>
            <person name="Zhao L."/>
            <person name="Wei J.T."/>
            <person name="Ye R.Z."/>
            <person name="Que T.C."/>
            <person name="Du C.H."/>
            <person name="Zhou Y.H."/>
            <person name="Cheng J.X."/>
            <person name="Dai P.F."/>
            <person name="Guo W.B."/>
            <person name="Han X.H."/>
            <person name="Huang E.J."/>
            <person name="Li L.F."/>
            <person name="Wei W."/>
            <person name="Gao Y.C."/>
            <person name="Liu J.Z."/>
            <person name="Shao H.Z."/>
            <person name="Wang X."/>
            <person name="Wang C.C."/>
            <person name="Yang T.C."/>
            <person name="Huo Q.B."/>
            <person name="Li W."/>
            <person name="Chen H.Y."/>
            <person name="Chen S.E."/>
            <person name="Zhou L.G."/>
            <person name="Ni X.B."/>
            <person name="Tian J.H."/>
            <person name="Sheng Y."/>
            <person name="Liu T."/>
            <person name="Pan Y.S."/>
            <person name="Xia L.Y."/>
            <person name="Li J."/>
            <person name="Zhao F."/>
            <person name="Cao W.C."/>
        </authorList>
    </citation>
    <scope>NUCLEOTIDE SEQUENCE</scope>
    <source>
        <strain evidence="1">Rmic-2018</strain>
    </source>
</reference>
<evidence type="ECO:0000313" key="1">
    <source>
        <dbReference type="EMBL" id="KAH8036882.1"/>
    </source>
</evidence>
<sequence>MLAEYATLNNPHLYELSLRNVSSPRHFSRRLVPPFRRNYSLLLLNVPICVMRDPDMFGAQDVVRRNCGLVERATRFVMGERDRYGASALEIVSEHPKLVENVRLEAALPEDDEARDKIADALARLRGTDLHEFMRMTGVVQRQVICDYGETDARTQLDKLPFYDWTHIRQYLKLTDVVVDGNLV</sequence>
<dbReference type="EMBL" id="JABSTU010000002">
    <property type="protein sequence ID" value="KAH8036882.1"/>
    <property type="molecule type" value="Genomic_DNA"/>
</dbReference>
<comment type="caution">
    <text evidence="1">The sequence shown here is derived from an EMBL/GenBank/DDBJ whole genome shotgun (WGS) entry which is preliminary data.</text>
</comment>
<organism evidence="1 2">
    <name type="scientific">Rhipicephalus microplus</name>
    <name type="common">Cattle tick</name>
    <name type="synonym">Boophilus microplus</name>
    <dbReference type="NCBI Taxonomy" id="6941"/>
    <lineage>
        <taxon>Eukaryota</taxon>
        <taxon>Metazoa</taxon>
        <taxon>Ecdysozoa</taxon>
        <taxon>Arthropoda</taxon>
        <taxon>Chelicerata</taxon>
        <taxon>Arachnida</taxon>
        <taxon>Acari</taxon>
        <taxon>Parasitiformes</taxon>
        <taxon>Ixodida</taxon>
        <taxon>Ixodoidea</taxon>
        <taxon>Ixodidae</taxon>
        <taxon>Rhipicephalinae</taxon>
        <taxon>Rhipicephalus</taxon>
        <taxon>Boophilus</taxon>
    </lineage>
</organism>
<dbReference type="Proteomes" id="UP000821866">
    <property type="component" value="Chromosome 10"/>
</dbReference>
<evidence type="ECO:0000313" key="2">
    <source>
        <dbReference type="Proteomes" id="UP000821866"/>
    </source>
</evidence>
<accession>A0A9J6ER56</accession>
<keyword evidence="2" id="KW-1185">Reference proteome</keyword>
<gene>
    <name evidence="1" type="ORF">HPB51_006151</name>
</gene>
<name>A0A9J6ER56_RHIMP</name>
<proteinExistence type="predicted"/>